<evidence type="ECO:0000259" key="2">
    <source>
        <dbReference type="Pfam" id="PF04149"/>
    </source>
</evidence>
<dbReference type="OrthoDB" id="4316979at2"/>
<gene>
    <name evidence="3" type="ORF">EBO15_20095</name>
</gene>
<keyword evidence="4" id="KW-1185">Reference proteome</keyword>
<evidence type="ECO:0000313" key="3">
    <source>
        <dbReference type="EMBL" id="RMI42309.1"/>
    </source>
</evidence>
<feature type="region of interest" description="Disordered" evidence="1">
    <location>
        <begin position="31"/>
        <end position="100"/>
    </location>
</feature>
<reference evidence="3 4" key="1">
    <citation type="submission" date="2018-10" db="EMBL/GenBank/DDBJ databases">
        <title>Isolation from soil.</title>
        <authorList>
            <person name="Hu J."/>
        </authorList>
    </citation>
    <scope>NUCLEOTIDE SEQUENCE [LARGE SCALE GENOMIC DNA]</scope>
    <source>
        <strain evidence="3 4">NEAU-Ht49</strain>
    </source>
</reference>
<dbReference type="EMBL" id="RFFG01000034">
    <property type="protein sequence ID" value="RMI42309.1"/>
    <property type="molecule type" value="Genomic_DNA"/>
</dbReference>
<dbReference type="InterPro" id="IPR007278">
    <property type="entry name" value="DUF397"/>
</dbReference>
<protein>
    <submittedName>
        <fullName evidence="3">DUF397 domain-containing protein</fullName>
    </submittedName>
</protein>
<organism evidence="3 4">
    <name type="scientific">Actinomadura harenae</name>
    <dbReference type="NCBI Taxonomy" id="2483351"/>
    <lineage>
        <taxon>Bacteria</taxon>
        <taxon>Bacillati</taxon>
        <taxon>Actinomycetota</taxon>
        <taxon>Actinomycetes</taxon>
        <taxon>Streptosporangiales</taxon>
        <taxon>Thermomonosporaceae</taxon>
        <taxon>Actinomadura</taxon>
    </lineage>
</organism>
<accession>A0A3M2LY27</accession>
<feature type="region of interest" description="Disordered" evidence="1">
    <location>
        <begin position="1"/>
        <end position="20"/>
    </location>
</feature>
<feature type="domain" description="DUF397" evidence="2">
    <location>
        <begin position="42"/>
        <end position="90"/>
    </location>
</feature>
<dbReference type="Proteomes" id="UP000282674">
    <property type="component" value="Unassembled WGS sequence"/>
</dbReference>
<name>A0A3M2LY27_9ACTN</name>
<dbReference type="AlphaFoldDB" id="A0A3M2LY27"/>
<comment type="caution">
    <text evidence="3">The sequence shown here is derived from an EMBL/GenBank/DDBJ whole genome shotgun (WGS) entry which is preliminary data.</text>
</comment>
<proteinExistence type="predicted"/>
<sequence>MGQGDPHWRKSSYSGENGGNCIELATLTAHGDHVSKGQESPRWRKSSHSTDNGGACVELAGLRPVVGVRDSKDPDGPHLTMSQGDLAALSHVIRNTRPRP</sequence>
<feature type="compositionally biased region" description="Basic and acidic residues" evidence="1">
    <location>
        <begin position="31"/>
        <end position="42"/>
    </location>
</feature>
<evidence type="ECO:0000313" key="4">
    <source>
        <dbReference type="Proteomes" id="UP000282674"/>
    </source>
</evidence>
<dbReference type="Pfam" id="PF04149">
    <property type="entry name" value="DUF397"/>
    <property type="match status" value="2"/>
</dbReference>
<feature type="domain" description="DUF397" evidence="2">
    <location>
        <begin position="7"/>
        <end position="29"/>
    </location>
</feature>
<evidence type="ECO:0000256" key="1">
    <source>
        <dbReference type="SAM" id="MobiDB-lite"/>
    </source>
</evidence>